<dbReference type="PANTHER" id="PTHR43053:SF4">
    <property type="entry name" value="MYOGENESIS-REGULATING GLYCOSIDASE"/>
    <property type="match status" value="1"/>
</dbReference>
<dbReference type="GeneID" id="39588487"/>
<feature type="domain" description="Glycoside hydrolase family 31 N-terminal" evidence="8">
    <location>
        <begin position="69"/>
        <end position="266"/>
    </location>
</feature>
<dbReference type="EC" id="3.2.1.177" evidence="5"/>
<dbReference type="CDD" id="cd14752">
    <property type="entry name" value="GH31_N"/>
    <property type="match status" value="1"/>
</dbReference>
<comment type="similarity">
    <text evidence="1 6">Belongs to the glycosyl hydrolase 31 family.</text>
</comment>
<dbReference type="RefSeq" id="XP_028472150.1">
    <property type="nucleotide sequence ID" value="XM_028619577.1"/>
</dbReference>
<dbReference type="GO" id="GO:0061634">
    <property type="term" value="F:alpha-D-xyloside xylohydrolase"/>
    <property type="evidence" value="ECO:0007669"/>
    <property type="project" value="UniProtKB-EC"/>
</dbReference>
<dbReference type="EMBL" id="RSCE01000019">
    <property type="protein sequence ID" value="RSH77003.1"/>
    <property type="molecule type" value="Genomic_DNA"/>
</dbReference>
<dbReference type="InterPro" id="IPR017853">
    <property type="entry name" value="GH"/>
</dbReference>
<accession>A0A427XE08</accession>
<evidence type="ECO:0000313" key="11">
    <source>
        <dbReference type="Proteomes" id="UP000279236"/>
    </source>
</evidence>
<evidence type="ECO:0000256" key="3">
    <source>
        <dbReference type="ARBA" id="ARBA00023295"/>
    </source>
</evidence>
<dbReference type="SUPFAM" id="SSF51445">
    <property type="entry name" value="(Trans)glycosidases"/>
    <property type="match status" value="1"/>
</dbReference>
<proteinExistence type="inferred from homology"/>
<dbReference type="Pfam" id="PF01055">
    <property type="entry name" value="Glyco_hydro_31_2nd"/>
    <property type="match status" value="1"/>
</dbReference>
<comment type="caution">
    <text evidence="10">The sequence shown here is derived from an EMBL/GenBank/DDBJ whole genome shotgun (WGS) entry which is preliminary data.</text>
</comment>
<dbReference type="Proteomes" id="UP000279236">
    <property type="component" value="Unassembled WGS sequence"/>
</dbReference>
<name>A0A427XE08_9TREE</name>
<dbReference type="OrthoDB" id="2580685at2759"/>
<dbReference type="SUPFAM" id="SSF74650">
    <property type="entry name" value="Galactose mutarotase-like"/>
    <property type="match status" value="1"/>
</dbReference>
<sequence length="831" mass="90804">MKFNEGVWYGREGVIVTNAVEVNQLTSSDDDSASSIRTPKGTAPFIRALCTTRHIKHRGDLLNKPVLTVNVTSPAPGIIGIEAIHFHGKPEHREPTAPHFPGGLPANLGEATITVAEDSATLTAAGGSASAVVDTRPDSFSIDIRNAAGESVTSLGKDSVQWILDTVASPRDAAKENAATAIQDPYYRLPASRRKPYMAMHVGLDVNEKVYGLGERFGPFVKNGQKVESSNDDGGTSSDSGYKCIPFYLTNRNYGVLVDHLDHVSFEVQSDRMTTVQMSVPGERIRIFIMVGDSPKDVLSKYTMFTGRAPLVPDWSFGLWLSTSFLTDYDEATVMKYVDRMAELDIPLSVFHFDCFWMRAHSWCDFQFDPKFFPDPAGFLKRLHQKGLKVSVWLNPWVSQHSRLFAEGDANGYFVKRRDGRTFQTDDWQPGTATVDFTNPAAKKWWQGYLVELLDLGVDCFKTDFGERIVTEDVVYHDGSDPRTMHNAYCMLYQQTVFETIVAKRGADEAIVFARSATTGTQRFPVHWGGDVDAKFTGLAETIRGGLSIGLSGFGYHSSDIGGFKGEGKAGGDSGAIPPSAVYKRWVQFGLLSSHSRLHGSASYRVPWVIDDEACVVASKFTHLKGRLEPYLTSAAIRGVVAAGTPLMRAMLLEFPEDRNVWTLDQQYMLGDNLLVAPVFAENKVDYYLPAGTWTNVLTGAEVDAGTGRWVAEQHGMMTLPLLLRPGAVLVIGRKGHGVRDSIATRGFTLVVSRATIKANVSVALRGGKSVDVEVKPTTKDGEVVGVTAALAGKAMPFEVLVIGNGKGLDNEAEGSYAHAEAKKNVCEVVF</sequence>
<dbReference type="Pfam" id="PF21365">
    <property type="entry name" value="Glyco_hydro_31_3rd"/>
    <property type="match status" value="1"/>
</dbReference>
<dbReference type="Gene3D" id="2.60.40.1180">
    <property type="entry name" value="Golgi alpha-mannosidase II"/>
    <property type="match status" value="1"/>
</dbReference>
<dbReference type="InterPro" id="IPR048395">
    <property type="entry name" value="Glyco_hydro_31_C"/>
</dbReference>
<evidence type="ECO:0000256" key="5">
    <source>
        <dbReference type="ARBA" id="ARBA00066962"/>
    </source>
</evidence>
<feature type="domain" description="Glycoside hydrolase family 31 TIM barrel" evidence="7">
    <location>
        <begin position="310"/>
        <end position="634"/>
    </location>
</feature>
<evidence type="ECO:0000256" key="4">
    <source>
        <dbReference type="ARBA" id="ARBA00052064"/>
    </source>
</evidence>
<dbReference type="GO" id="GO:0030246">
    <property type="term" value="F:carbohydrate binding"/>
    <property type="evidence" value="ECO:0007669"/>
    <property type="project" value="InterPro"/>
</dbReference>
<evidence type="ECO:0000256" key="6">
    <source>
        <dbReference type="RuleBase" id="RU361185"/>
    </source>
</evidence>
<dbReference type="AlphaFoldDB" id="A0A427XE08"/>
<dbReference type="InterPro" id="IPR000322">
    <property type="entry name" value="Glyco_hydro_31_TIM"/>
</dbReference>
<dbReference type="InterPro" id="IPR050985">
    <property type="entry name" value="Alpha-glycosidase_related"/>
</dbReference>
<evidence type="ECO:0000259" key="8">
    <source>
        <dbReference type="Pfam" id="PF13802"/>
    </source>
</evidence>
<dbReference type="NCBIfam" id="NF007940">
    <property type="entry name" value="PRK10658.1"/>
    <property type="match status" value="1"/>
</dbReference>
<evidence type="ECO:0000259" key="7">
    <source>
        <dbReference type="Pfam" id="PF01055"/>
    </source>
</evidence>
<dbReference type="InterPro" id="IPR013780">
    <property type="entry name" value="Glyco_hydro_b"/>
</dbReference>
<dbReference type="SUPFAM" id="SSF51011">
    <property type="entry name" value="Glycosyl hydrolase domain"/>
    <property type="match status" value="1"/>
</dbReference>
<evidence type="ECO:0000256" key="2">
    <source>
        <dbReference type="ARBA" id="ARBA00022801"/>
    </source>
</evidence>
<evidence type="ECO:0000259" key="9">
    <source>
        <dbReference type="Pfam" id="PF21365"/>
    </source>
</evidence>
<dbReference type="InterPro" id="IPR011013">
    <property type="entry name" value="Gal_mutarotase_sf_dom"/>
</dbReference>
<keyword evidence="11" id="KW-1185">Reference proteome</keyword>
<keyword evidence="2 6" id="KW-0378">Hydrolase</keyword>
<dbReference type="Gene3D" id="3.20.20.80">
    <property type="entry name" value="Glycosidases"/>
    <property type="match status" value="1"/>
</dbReference>
<dbReference type="Pfam" id="PF13802">
    <property type="entry name" value="Gal_mutarotas_2"/>
    <property type="match status" value="1"/>
</dbReference>
<dbReference type="FunFam" id="3.20.20.80:FF:000053">
    <property type="entry name" value="Alpha-xylosidase YicI"/>
    <property type="match status" value="1"/>
</dbReference>
<dbReference type="PANTHER" id="PTHR43053">
    <property type="entry name" value="GLYCOSIDASE FAMILY 31"/>
    <property type="match status" value="1"/>
</dbReference>
<dbReference type="Gene3D" id="2.60.40.1760">
    <property type="entry name" value="glycosyl hydrolase (family 31)"/>
    <property type="match status" value="1"/>
</dbReference>
<comment type="catalytic activity">
    <reaction evidence="4">
        <text>Hydrolysis of terminal, non-reducing alpha-D-xylose residues with release of alpha-D-xylose.</text>
        <dbReference type="EC" id="3.2.1.177"/>
    </reaction>
</comment>
<protein>
    <recommendedName>
        <fullName evidence="5">alpha-D-xyloside xylohydrolase</fullName>
        <ecNumber evidence="5">3.2.1.177</ecNumber>
    </recommendedName>
</protein>
<evidence type="ECO:0000256" key="1">
    <source>
        <dbReference type="ARBA" id="ARBA00007806"/>
    </source>
</evidence>
<gene>
    <name evidence="10" type="ORF">EHS24_003944</name>
</gene>
<keyword evidence="3 6" id="KW-0326">Glycosidase</keyword>
<dbReference type="STRING" id="105984.A0A427XE08"/>
<feature type="domain" description="Glycosyl hydrolase family 31 C-terminal" evidence="9">
    <location>
        <begin position="644"/>
        <end position="730"/>
    </location>
</feature>
<organism evidence="10 11">
    <name type="scientific">Apiotrichum porosum</name>
    <dbReference type="NCBI Taxonomy" id="105984"/>
    <lineage>
        <taxon>Eukaryota</taxon>
        <taxon>Fungi</taxon>
        <taxon>Dikarya</taxon>
        <taxon>Basidiomycota</taxon>
        <taxon>Agaricomycotina</taxon>
        <taxon>Tremellomycetes</taxon>
        <taxon>Trichosporonales</taxon>
        <taxon>Trichosporonaceae</taxon>
        <taxon>Apiotrichum</taxon>
    </lineage>
</organism>
<dbReference type="CDD" id="cd06593">
    <property type="entry name" value="GH31_xylosidase_YicI"/>
    <property type="match status" value="1"/>
</dbReference>
<dbReference type="InterPro" id="IPR025887">
    <property type="entry name" value="Glyco_hydro_31_N_dom"/>
</dbReference>
<dbReference type="GO" id="GO:0005975">
    <property type="term" value="P:carbohydrate metabolic process"/>
    <property type="evidence" value="ECO:0007669"/>
    <property type="project" value="InterPro"/>
</dbReference>
<evidence type="ECO:0000313" key="10">
    <source>
        <dbReference type="EMBL" id="RSH77003.1"/>
    </source>
</evidence>
<reference evidence="10 11" key="1">
    <citation type="submission" date="2018-11" db="EMBL/GenBank/DDBJ databases">
        <title>Genome sequence of Apiotrichum porosum DSM 27194.</title>
        <authorList>
            <person name="Aliyu H."/>
            <person name="Gorte O."/>
            <person name="Ochsenreither K."/>
        </authorList>
    </citation>
    <scope>NUCLEOTIDE SEQUENCE [LARGE SCALE GENOMIC DNA]</scope>
    <source>
        <strain evidence="10 11">DSM 27194</strain>
    </source>
</reference>